<comment type="similarity">
    <text evidence="5">Belongs to the GHMP kinase family.</text>
</comment>
<dbReference type="PANTHER" id="PTHR32463:SF0">
    <property type="entry name" value="L-FUCOSE KINASE"/>
    <property type="match status" value="1"/>
</dbReference>
<evidence type="ECO:0000256" key="4">
    <source>
        <dbReference type="ARBA" id="ARBA00022840"/>
    </source>
</evidence>
<dbReference type="InterPro" id="IPR052203">
    <property type="entry name" value="GHMP_Kinase-Related"/>
</dbReference>
<comment type="caution">
    <text evidence="8">The sequence shown here is derived from an EMBL/GenBank/DDBJ whole genome shotgun (WGS) entry which is preliminary data.</text>
</comment>
<evidence type="ECO:0000313" key="10">
    <source>
        <dbReference type="Proteomes" id="UP000716004"/>
    </source>
</evidence>
<evidence type="ECO:0000313" key="8">
    <source>
        <dbReference type="EMBL" id="MBX8631595.1"/>
    </source>
</evidence>
<organism evidence="8 10">
    <name type="scientific">Candidatus Sysuiplasma superficiale</name>
    <dbReference type="NCBI Taxonomy" id="2823368"/>
    <lineage>
        <taxon>Archaea</taxon>
        <taxon>Methanobacteriati</taxon>
        <taxon>Thermoplasmatota</taxon>
        <taxon>Thermoplasmata</taxon>
        <taxon>Candidatus Sysuiplasmatales</taxon>
        <taxon>Candidatus Sysuiplasmataceae</taxon>
        <taxon>Candidatus Sysuiplasma</taxon>
    </lineage>
</organism>
<proteinExistence type="inferred from homology"/>
<dbReference type="EMBL" id="JAHEAC010000065">
    <property type="protein sequence ID" value="MBX8644470.1"/>
    <property type="molecule type" value="Genomic_DNA"/>
</dbReference>
<reference evidence="8" key="1">
    <citation type="submission" date="2021-04" db="EMBL/GenBank/DDBJ databases">
        <title>Genomic insights into ecological role and evolution of a novel Thermoplasmata order Candidatus Sysuiplasmatales.</title>
        <authorList>
            <person name="Yuan Y."/>
        </authorList>
    </citation>
    <scope>NUCLEOTIDE SEQUENCE</scope>
    <source>
        <strain evidence="9">TUT19-bin139</strain>
        <strain evidence="8">YP2-bin.285</strain>
    </source>
</reference>
<dbReference type="InterPro" id="IPR020568">
    <property type="entry name" value="Ribosomal_Su5_D2-typ_SF"/>
</dbReference>
<dbReference type="InterPro" id="IPR001174">
    <property type="entry name" value="HddA/FKP"/>
</dbReference>
<dbReference type="Proteomes" id="UP000750197">
    <property type="component" value="Unassembled WGS sequence"/>
</dbReference>
<dbReference type="SUPFAM" id="SSF55060">
    <property type="entry name" value="GHMP Kinase, C-terminal domain"/>
    <property type="match status" value="1"/>
</dbReference>
<keyword evidence="3 8" id="KW-0418">Kinase</keyword>
<accession>A0A8J7YMW6</accession>
<evidence type="ECO:0000256" key="3">
    <source>
        <dbReference type="ARBA" id="ARBA00022777"/>
    </source>
</evidence>
<dbReference type="InterPro" id="IPR006204">
    <property type="entry name" value="GHMP_kinase_N_dom"/>
</dbReference>
<dbReference type="InterPro" id="IPR014606">
    <property type="entry name" value="Heptose_7-P_kinase"/>
</dbReference>
<dbReference type="AlphaFoldDB" id="A0A8J7YMW6"/>
<dbReference type="Pfam" id="PF08544">
    <property type="entry name" value="GHMP_kinases_C"/>
    <property type="match status" value="1"/>
</dbReference>
<name>A0A8J7YMW6_9ARCH</name>
<dbReference type="PIRSF" id="PIRSF036406">
    <property type="entry name" value="Hept_kin"/>
    <property type="match status" value="1"/>
</dbReference>
<keyword evidence="1" id="KW-0808">Transferase</keyword>
<dbReference type="GO" id="GO:0050201">
    <property type="term" value="F:fucokinase activity"/>
    <property type="evidence" value="ECO:0007669"/>
    <property type="project" value="TreeGrafter"/>
</dbReference>
<evidence type="ECO:0000259" key="6">
    <source>
        <dbReference type="Pfam" id="PF00288"/>
    </source>
</evidence>
<dbReference type="GO" id="GO:0042352">
    <property type="term" value="P:GDP-L-fucose salvage"/>
    <property type="evidence" value="ECO:0007669"/>
    <property type="project" value="TreeGrafter"/>
</dbReference>
<dbReference type="InterPro" id="IPR013750">
    <property type="entry name" value="GHMP_kinase_C_dom"/>
</dbReference>
<dbReference type="SUPFAM" id="SSF54211">
    <property type="entry name" value="Ribosomal protein S5 domain 2-like"/>
    <property type="match status" value="1"/>
</dbReference>
<dbReference type="EMBL" id="JAGVSJ010000006">
    <property type="protein sequence ID" value="MBX8631595.1"/>
    <property type="molecule type" value="Genomic_DNA"/>
</dbReference>
<dbReference type="Proteomes" id="UP000716004">
    <property type="component" value="Unassembled WGS sequence"/>
</dbReference>
<protein>
    <submittedName>
        <fullName evidence="8">Kinase</fullName>
    </submittedName>
</protein>
<evidence type="ECO:0000256" key="2">
    <source>
        <dbReference type="ARBA" id="ARBA00022741"/>
    </source>
</evidence>
<evidence type="ECO:0000256" key="5">
    <source>
        <dbReference type="ARBA" id="ARBA00038121"/>
    </source>
</evidence>
<keyword evidence="4" id="KW-0067">ATP-binding</keyword>
<dbReference type="GO" id="GO:0005524">
    <property type="term" value="F:ATP binding"/>
    <property type="evidence" value="ECO:0007669"/>
    <property type="project" value="UniProtKB-KW"/>
</dbReference>
<keyword evidence="2" id="KW-0547">Nucleotide-binding</keyword>
<sequence length="324" mass="35652">MIMSRTPLRISFLGGGTDLREYYISRGGAVVSASIDRYIHIIVNRKFDEKIRVSYSKTEIVESVDELKHPLVREALKMLGIDKGVEIVSISDIPSEGTGLGSSSSFTVGLLNALHAWIGEHSPARQLAEEACRIEREIVRDPGGMQDQYIAAFGGLRLFEFMPNGSVHANHVLMSDEGRRMLDESLMLFYTGITRSSSSILTDQIRGIEGKIENYDRMKKMAYRCAELLEKMDIEGVGGLLDEGWNIKKSLSNGISNGRIDEFYERAKRAGAYGGKITGAGGGGFLLLLVDPAKRHAVSSELSELKQELISIDALGSRIVYVGD</sequence>
<dbReference type="InterPro" id="IPR036554">
    <property type="entry name" value="GHMP_kinase_C_sf"/>
</dbReference>
<gene>
    <name evidence="8" type="ORF">J9259_03615</name>
    <name evidence="9" type="ORF">KIY12_07100</name>
</gene>
<evidence type="ECO:0000256" key="1">
    <source>
        <dbReference type="ARBA" id="ARBA00022679"/>
    </source>
</evidence>
<evidence type="ECO:0000259" key="7">
    <source>
        <dbReference type="Pfam" id="PF08544"/>
    </source>
</evidence>
<dbReference type="Gene3D" id="3.30.230.120">
    <property type="match status" value="1"/>
</dbReference>
<evidence type="ECO:0000313" key="9">
    <source>
        <dbReference type="EMBL" id="MBX8644470.1"/>
    </source>
</evidence>
<dbReference type="PRINTS" id="PR00960">
    <property type="entry name" value="LMBPPROTEIN"/>
</dbReference>
<dbReference type="PANTHER" id="PTHR32463">
    <property type="entry name" value="L-FUCOSE KINASE"/>
    <property type="match status" value="1"/>
</dbReference>
<dbReference type="Pfam" id="PF00288">
    <property type="entry name" value="GHMP_kinases_N"/>
    <property type="match status" value="1"/>
</dbReference>
<feature type="domain" description="GHMP kinase N-terminal" evidence="6">
    <location>
        <begin position="73"/>
        <end position="155"/>
    </location>
</feature>
<feature type="domain" description="GHMP kinase C-terminal" evidence="7">
    <location>
        <begin position="226"/>
        <end position="304"/>
    </location>
</feature>